<proteinExistence type="predicted"/>
<dbReference type="Gene3D" id="3.40.50.300">
    <property type="entry name" value="P-loop containing nucleotide triphosphate hydrolases"/>
    <property type="match status" value="1"/>
</dbReference>
<dbReference type="SUPFAM" id="SSF52540">
    <property type="entry name" value="P-loop containing nucleoside triphosphate hydrolases"/>
    <property type="match status" value="1"/>
</dbReference>
<dbReference type="InterPro" id="IPR051162">
    <property type="entry name" value="T4SS_component"/>
</dbReference>
<dbReference type="Pfam" id="PF01935">
    <property type="entry name" value="DUF87"/>
    <property type="match status" value="1"/>
</dbReference>
<dbReference type="InterPro" id="IPR027417">
    <property type="entry name" value="P-loop_NTPase"/>
</dbReference>
<evidence type="ECO:0000313" key="3">
    <source>
        <dbReference type="Proteomes" id="UP000298234"/>
    </source>
</evidence>
<dbReference type="EMBL" id="SNSQ01000016">
    <property type="protein sequence ID" value="TEU47490.1"/>
    <property type="molecule type" value="Genomic_DNA"/>
</dbReference>
<reference evidence="2 3" key="1">
    <citation type="submission" date="2019-03" db="EMBL/GenBank/DDBJ databases">
        <title>Burkholderia cepacia outbreak.</title>
        <authorList>
            <person name="Farzana R."/>
            <person name="Walsh T.R."/>
        </authorList>
    </citation>
    <scope>NUCLEOTIDE SEQUENCE [LARGE SCALE GENOMIC DNA]</scope>
    <source>
        <strain evidence="3">d13</strain>
    </source>
</reference>
<sequence>MRHYLGLSEYFLRQKQQTQPVVYQPESLINSHLLLAGMSGTGKSFQSVRLLDAAVAAGIEVDVFDVHEELDGVRGSTACKYSRATGYGHNPLVLDTNPHSGGVDAQVSFIVRLVREATPTNFGAKQEAALRNLLTDTYALSGIFENRPDTWVRRSITEKEREVIVSERRWSELRQYYPTLDDVKSFAKRKIMALTIGGDQKAVTAYEGLARVKARLSSAQSRWAKATSDEETAKLEKQIDDLKGKAIEAYADFINNLKTGKEIDDILKYDSVDVLTSVLQRIELLGSTGLLRANEPPFGNAQARVHQIKDMSREQQVLFVKLRLREIFERRKREGATPTGTELRHVIFLDEAPTYFSDDPDDIINIIAREARKFGIGLWCAAQSPTGFPEDFLTNVGATVLLGVHSKFWKYCTNSLRITEDGLKFIKAKEVLAIKLQRAGQADPPFINVIVPNPDTSLGRQAASMAA</sequence>
<dbReference type="PANTHER" id="PTHR30121:SF6">
    <property type="entry name" value="SLR6007 PROTEIN"/>
    <property type="match status" value="1"/>
</dbReference>
<accession>A0AAX2RRG7</accession>
<organism evidence="2 3">
    <name type="scientific">Burkholderia cepacia</name>
    <name type="common">Pseudomonas cepacia</name>
    <dbReference type="NCBI Taxonomy" id="292"/>
    <lineage>
        <taxon>Bacteria</taxon>
        <taxon>Pseudomonadati</taxon>
        <taxon>Pseudomonadota</taxon>
        <taxon>Betaproteobacteria</taxon>
        <taxon>Burkholderiales</taxon>
        <taxon>Burkholderiaceae</taxon>
        <taxon>Burkholderia</taxon>
        <taxon>Burkholderia cepacia complex</taxon>
    </lineage>
</organism>
<evidence type="ECO:0000313" key="2">
    <source>
        <dbReference type="EMBL" id="TEU47490.1"/>
    </source>
</evidence>
<feature type="domain" description="Helicase HerA central" evidence="1">
    <location>
        <begin position="18"/>
        <end position="84"/>
    </location>
</feature>
<comment type="caution">
    <text evidence="2">The sequence shown here is derived from an EMBL/GenBank/DDBJ whole genome shotgun (WGS) entry which is preliminary data.</text>
</comment>
<dbReference type="Proteomes" id="UP000298234">
    <property type="component" value="Unassembled WGS sequence"/>
</dbReference>
<gene>
    <name evidence="2" type="ORF">E3D37_15915</name>
</gene>
<evidence type="ECO:0000259" key="1">
    <source>
        <dbReference type="Pfam" id="PF01935"/>
    </source>
</evidence>
<name>A0AAX2RRG7_BURCE</name>
<protein>
    <submittedName>
        <fullName evidence="2">DUF87 domain-containing protein</fullName>
    </submittedName>
</protein>
<dbReference type="RefSeq" id="WP_134256199.1">
    <property type="nucleotide sequence ID" value="NZ_SNSG01000013.1"/>
</dbReference>
<dbReference type="AlphaFoldDB" id="A0AAX2RRG7"/>
<dbReference type="InterPro" id="IPR002789">
    <property type="entry name" value="HerA_central"/>
</dbReference>
<dbReference type="PANTHER" id="PTHR30121">
    <property type="entry name" value="UNCHARACTERIZED PROTEIN YJGR-RELATED"/>
    <property type="match status" value="1"/>
</dbReference>